<reference evidence="2" key="1">
    <citation type="submission" date="2018-06" db="EMBL/GenBank/DDBJ databases">
        <authorList>
            <person name="Zhirakovskaya E."/>
        </authorList>
    </citation>
    <scope>NUCLEOTIDE SEQUENCE</scope>
</reference>
<dbReference type="Gene3D" id="1.10.3880.10">
    <property type="entry name" value="Fe(II) trafficking protein YggX"/>
    <property type="match status" value="1"/>
</dbReference>
<name>A0A3B1DTJ4_9ZZZZ</name>
<dbReference type="Pfam" id="PF04362">
    <property type="entry name" value="Iron_traffic"/>
    <property type="match status" value="1"/>
</dbReference>
<dbReference type="InterPro" id="IPR036766">
    <property type="entry name" value="Fe_traffick_prot_YggX_sf"/>
</dbReference>
<dbReference type="PANTHER" id="PTHR36965:SF1">
    <property type="entry name" value="FE(2+)-TRAFFICKING PROTEIN-RELATED"/>
    <property type="match status" value="1"/>
</dbReference>
<proteinExistence type="predicted"/>
<dbReference type="AlphaFoldDB" id="A0A3B1DTJ4"/>
<gene>
    <name evidence="2" type="ORF">MNBD_NITROSPIRAE01-1823</name>
</gene>
<evidence type="ECO:0000256" key="1">
    <source>
        <dbReference type="ARBA" id="ARBA00023004"/>
    </source>
</evidence>
<evidence type="ECO:0000313" key="2">
    <source>
        <dbReference type="EMBL" id="VAX31957.1"/>
    </source>
</evidence>
<keyword evidence="1" id="KW-0408">Iron</keyword>
<sequence>MADVTCIRCEQTREAIKDNPYGGKIGLILKEKICDLCWQEWYAQSIKIINEYRISLRDQKGRDELAKQMKIFLKLEPAPEGETALQVEDTPPSK</sequence>
<dbReference type="SUPFAM" id="SSF111148">
    <property type="entry name" value="YggX-like"/>
    <property type="match status" value="1"/>
</dbReference>
<dbReference type="GO" id="GO:0034599">
    <property type="term" value="P:cellular response to oxidative stress"/>
    <property type="evidence" value="ECO:0007669"/>
    <property type="project" value="TreeGrafter"/>
</dbReference>
<dbReference type="EMBL" id="UOGF01000081">
    <property type="protein sequence ID" value="VAX31957.1"/>
    <property type="molecule type" value="Genomic_DNA"/>
</dbReference>
<protein>
    <recommendedName>
        <fullName evidence="3">Fe-S cluster protector protein</fullName>
    </recommendedName>
</protein>
<dbReference type="GO" id="GO:0005506">
    <property type="term" value="F:iron ion binding"/>
    <property type="evidence" value="ECO:0007669"/>
    <property type="project" value="InterPro"/>
</dbReference>
<organism evidence="2">
    <name type="scientific">hydrothermal vent metagenome</name>
    <dbReference type="NCBI Taxonomy" id="652676"/>
    <lineage>
        <taxon>unclassified sequences</taxon>
        <taxon>metagenomes</taxon>
        <taxon>ecological metagenomes</taxon>
    </lineage>
</organism>
<accession>A0A3B1DTJ4</accession>
<dbReference type="InterPro" id="IPR007457">
    <property type="entry name" value="Fe_traffick_prot_YggX"/>
</dbReference>
<evidence type="ECO:0008006" key="3">
    <source>
        <dbReference type="Google" id="ProtNLM"/>
    </source>
</evidence>
<dbReference type="PANTHER" id="PTHR36965">
    <property type="entry name" value="FE(2+)-TRAFFICKING PROTEIN-RELATED"/>
    <property type="match status" value="1"/>
</dbReference>
<dbReference type="GO" id="GO:0005829">
    <property type="term" value="C:cytosol"/>
    <property type="evidence" value="ECO:0007669"/>
    <property type="project" value="TreeGrafter"/>
</dbReference>